<accession>A0A6P2D4I7</accession>
<feature type="transmembrane region" description="Helical" evidence="1">
    <location>
        <begin position="171"/>
        <end position="197"/>
    </location>
</feature>
<dbReference type="RefSeq" id="WP_162668884.1">
    <property type="nucleotide sequence ID" value="NZ_LR593886.1"/>
</dbReference>
<evidence type="ECO:0000256" key="2">
    <source>
        <dbReference type="SAM" id="SignalP"/>
    </source>
</evidence>
<evidence type="ECO:0000256" key="1">
    <source>
        <dbReference type="SAM" id="Phobius"/>
    </source>
</evidence>
<keyword evidence="1" id="KW-1133">Transmembrane helix</keyword>
<feature type="transmembrane region" description="Helical" evidence="1">
    <location>
        <begin position="33"/>
        <end position="50"/>
    </location>
</feature>
<dbReference type="EMBL" id="LR593886">
    <property type="protein sequence ID" value="VTR94330.1"/>
    <property type="molecule type" value="Genomic_DNA"/>
</dbReference>
<reference evidence="3 4" key="1">
    <citation type="submission" date="2019-05" db="EMBL/GenBank/DDBJ databases">
        <authorList>
            <consortium name="Science for Life Laboratories"/>
        </authorList>
    </citation>
    <scope>NUCLEOTIDE SEQUENCE [LARGE SCALE GENOMIC DNA]</scope>
    <source>
        <strain evidence="3">Soil9</strain>
    </source>
</reference>
<keyword evidence="2" id="KW-0732">Signal</keyword>
<protein>
    <submittedName>
        <fullName evidence="3">Uncharacterized protein</fullName>
    </submittedName>
</protein>
<keyword evidence="1" id="KW-0472">Membrane</keyword>
<dbReference type="Proteomes" id="UP000464178">
    <property type="component" value="Chromosome"/>
</dbReference>
<feature type="transmembrane region" description="Helical" evidence="1">
    <location>
        <begin position="110"/>
        <end position="134"/>
    </location>
</feature>
<feature type="chain" id="PRO_5026693376" evidence="2">
    <location>
        <begin position="24"/>
        <end position="204"/>
    </location>
</feature>
<name>A0A6P2D4I7_9BACT</name>
<sequence>MIRLYLKRAVLLFAAAAVTCGLATEFGPWPAALSWATVSAIGCSTGAFLLRTSEVGRITWRNHLAGYLIPWGWRLNGGRLWPVPLISWAVWTAVGGAALLLQPVEEPPAIWARVGLFTAWAIDTAVLMYLLGTIAQATSRSRVGSLRKILAVIIGVLGASLGLYLGGFTTAALIVAGGPTLVIGGGFGLVVLIFVTVGRNTRWN</sequence>
<gene>
    <name evidence="3" type="ORF">SOIL9_33840</name>
</gene>
<feature type="transmembrane region" description="Helical" evidence="1">
    <location>
        <begin position="146"/>
        <end position="165"/>
    </location>
</feature>
<dbReference type="KEGG" id="gms:SOIL9_33840"/>
<evidence type="ECO:0000313" key="4">
    <source>
        <dbReference type="Proteomes" id="UP000464178"/>
    </source>
</evidence>
<proteinExistence type="predicted"/>
<feature type="signal peptide" evidence="2">
    <location>
        <begin position="1"/>
        <end position="23"/>
    </location>
</feature>
<feature type="transmembrane region" description="Helical" evidence="1">
    <location>
        <begin position="83"/>
        <end position="104"/>
    </location>
</feature>
<keyword evidence="4" id="KW-1185">Reference proteome</keyword>
<organism evidence="3 4">
    <name type="scientific">Gemmata massiliana</name>
    <dbReference type="NCBI Taxonomy" id="1210884"/>
    <lineage>
        <taxon>Bacteria</taxon>
        <taxon>Pseudomonadati</taxon>
        <taxon>Planctomycetota</taxon>
        <taxon>Planctomycetia</taxon>
        <taxon>Gemmatales</taxon>
        <taxon>Gemmataceae</taxon>
        <taxon>Gemmata</taxon>
    </lineage>
</organism>
<evidence type="ECO:0000313" key="3">
    <source>
        <dbReference type="EMBL" id="VTR94330.1"/>
    </source>
</evidence>
<keyword evidence="1" id="KW-0812">Transmembrane</keyword>
<dbReference type="AlphaFoldDB" id="A0A6P2D4I7"/>